<dbReference type="InterPro" id="IPR036526">
    <property type="entry name" value="C-N_Hydrolase_sf"/>
</dbReference>
<keyword evidence="3" id="KW-0449">Lipoprotein</keyword>
<dbReference type="Pfam" id="PF00795">
    <property type="entry name" value="CN_hydrolase"/>
    <property type="match status" value="1"/>
</dbReference>
<sequence>MNLVTLQIKPSTNFQDNLNHLEELILQTPKDSFILAPELCLTGYAYGRIIEAGKFARTAIDKLTQLSKDRTISLTMTNKECEEYFNTFYIFHKGKILHKQSKIKLFAINDENKYFESGREEDIKLFDFEGLKVGVLICFELRFLDYWKKLQGADIILIPAMWGAKRKENYETLTRALAITNQCFVIASDSSDESCAKSSAIINPFGDITIDDNKELISKLIDLKDIQLMRKYLDVGIK</sequence>
<dbReference type="PROSITE" id="PS50263">
    <property type="entry name" value="CN_HYDROLASE"/>
    <property type="match status" value="1"/>
</dbReference>
<name>D5V3R1_ARCNC</name>
<keyword evidence="3" id="KW-0808">Transferase</keyword>
<dbReference type="AlphaFoldDB" id="D5V3R1"/>
<dbReference type="SUPFAM" id="SSF56317">
    <property type="entry name" value="Carbon-nitrogen hydrolase"/>
    <property type="match status" value="1"/>
</dbReference>
<dbReference type="Proteomes" id="UP000000939">
    <property type="component" value="Chromosome"/>
</dbReference>
<keyword evidence="4" id="KW-1185">Reference proteome</keyword>
<organism evidence="3 4">
    <name type="scientific">Arcobacter nitrofigilis (strain ATCC 33309 / DSM 7299 / CCUG 15893 / LMG 7604 / NCTC 12251 / CI)</name>
    <name type="common">Campylobacter nitrofigilis</name>
    <dbReference type="NCBI Taxonomy" id="572480"/>
    <lineage>
        <taxon>Bacteria</taxon>
        <taxon>Pseudomonadati</taxon>
        <taxon>Campylobacterota</taxon>
        <taxon>Epsilonproteobacteria</taxon>
        <taxon>Campylobacterales</taxon>
        <taxon>Arcobacteraceae</taxon>
        <taxon>Arcobacter</taxon>
    </lineage>
</organism>
<dbReference type="STRING" id="572480.Arnit_0103"/>
<evidence type="ECO:0000313" key="4">
    <source>
        <dbReference type="Proteomes" id="UP000000939"/>
    </source>
</evidence>
<evidence type="ECO:0000256" key="1">
    <source>
        <dbReference type="ARBA" id="ARBA00022801"/>
    </source>
</evidence>
<dbReference type="RefSeq" id="WP_013133917.1">
    <property type="nucleotide sequence ID" value="NC_014166.1"/>
</dbReference>
<dbReference type="CDD" id="cd07197">
    <property type="entry name" value="nitrilase"/>
    <property type="match status" value="1"/>
</dbReference>
<gene>
    <name evidence="3" type="ordered locus">Arnit_0103</name>
</gene>
<dbReference type="GO" id="GO:0050126">
    <property type="term" value="F:N-carbamoylputrescine amidase activity"/>
    <property type="evidence" value="ECO:0007669"/>
    <property type="project" value="TreeGrafter"/>
</dbReference>
<keyword evidence="1" id="KW-0378">Hydrolase</keyword>
<dbReference type="PANTHER" id="PTHR43674:SF2">
    <property type="entry name" value="BETA-UREIDOPROPIONASE"/>
    <property type="match status" value="1"/>
</dbReference>
<evidence type="ECO:0000259" key="2">
    <source>
        <dbReference type="PROSITE" id="PS50263"/>
    </source>
</evidence>
<feature type="domain" description="CN hydrolase" evidence="2">
    <location>
        <begin position="1"/>
        <end position="228"/>
    </location>
</feature>
<dbReference type="GO" id="GO:0016746">
    <property type="term" value="F:acyltransferase activity"/>
    <property type="evidence" value="ECO:0007669"/>
    <property type="project" value="UniProtKB-KW"/>
</dbReference>
<dbReference type="eggNOG" id="COG0388">
    <property type="taxonomic scope" value="Bacteria"/>
</dbReference>
<evidence type="ECO:0000313" key="3">
    <source>
        <dbReference type="EMBL" id="ADG91772.1"/>
    </source>
</evidence>
<accession>D5V3R1</accession>
<dbReference type="HOGENOM" id="CLU_030130_3_7_7"/>
<protein>
    <submittedName>
        <fullName evidence="3">Nitrilase/cyanide hydratase and apolipoprotein N-acyltransferase</fullName>
    </submittedName>
</protein>
<reference evidence="3 4" key="1">
    <citation type="journal article" date="2010" name="Stand. Genomic Sci.">
        <title>Complete genome sequence of Arcobacter nitrofigilis type strain (CI).</title>
        <authorList>
            <person name="Pati A."/>
            <person name="Gronow S."/>
            <person name="Lapidus A."/>
            <person name="Copeland A."/>
            <person name="Glavina Del Rio T."/>
            <person name="Nolan M."/>
            <person name="Lucas S."/>
            <person name="Tice H."/>
            <person name="Cheng J.F."/>
            <person name="Han C."/>
            <person name="Chertkov O."/>
            <person name="Bruce D."/>
            <person name="Tapia R."/>
            <person name="Goodwin L."/>
            <person name="Pitluck S."/>
            <person name="Liolios K."/>
            <person name="Ivanova N."/>
            <person name="Mavromatis K."/>
            <person name="Chen A."/>
            <person name="Palaniappan K."/>
            <person name="Land M."/>
            <person name="Hauser L."/>
            <person name="Chang Y.J."/>
            <person name="Jeffries C.D."/>
            <person name="Detter J.C."/>
            <person name="Rohde M."/>
            <person name="Goker M."/>
            <person name="Bristow J."/>
            <person name="Eisen J.A."/>
            <person name="Markowitz V."/>
            <person name="Hugenholtz P."/>
            <person name="Klenk H.P."/>
            <person name="Kyrpides N.C."/>
        </authorList>
    </citation>
    <scope>NUCLEOTIDE SEQUENCE [LARGE SCALE GENOMIC DNA]</scope>
    <source>
        <strain evidence="4">ATCC 33309 / DSM 7299 / CCUG 15893 / LMG 7604 / NCTC 12251 / CI</strain>
    </source>
</reference>
<dbReference type="GO" id="GO:0033388">
    <property type="term" value="P:putrescine biosynthetic process from arginine"/>
    <property type="evidence" value="ECO:0007669"/>
    <property type="project" value="TreeGrafter"/>
</dbReference>
<proteinExistence type="predicted"/>
<keyword evidence="3" id="KW-0012">Acyltransferase</keyword>
<dbReference type="EMBL" id="CP001999">
    <property type="protein sequence ID" value="ADG91772.1"/>
    <property type="molecule type" value="Genomic_DNA"/>
</dbReference>
<dbReference type="PANTHER" id="PTHR43674">
    <property type="entry name" value="NITRILASE C965.09-RELATED"/>
    <property type="match status" value="1"/>
</dbReference>
<dbReference type="InterPro" id="IPR003010">
    <property type="entry name" value="C-N_Hydrolase"/>
</dbReference>
<dbReference type="KEGG" id="ant:Arnit_0103"/>
<dbReference type="InterPro" id="IPR050345">
    <property type="entry name" value="Aliph_Amidase/BUP"/>
</dbReference>
<dbReference type="OrthoDB" id="9811121at2"/>
<dbReference type="Gene3D" id="3.60.110.10">
    <property type="entry name" value="Carbon-nitrogen hydrolase"/>
    <property type="match status" value="1"/>
</dbReference>